<accession>A0A9W9GVM9</accession>
<feature type="compositionally biased region" description="Low complexity" evidence="1">
    <location>
        <begin position="344"/>
        <end position="354"/>
    </location>
</feature>
<dbReference type="EMBL" id="JAPQKL010000005">
    <property type="protein sequence ID" value="KAJ5130783.1"/>
    <property type="molecule type" value="Genomic_DNA"/>
</dbReference>
<gene>
    <name evidence="2" type="ORF">N7515_006822</name>
</gene>
<dbReference type="RefSeq" id="XP_056521162.1">
    <property type="nucleotide sequence ID" value="XM_056667566.1"/>
</dbReference>
<dbReference type="AlphaFoldDB" id="A0A9W9GVM9"/>
<dbReference type="Proteomes" id="UP001149079">
    <property type="component" value="Unassembled WGS sequence"/>
</dbReference>
<dbReference type="GeneID" id="81406736"/>
<protein>
    <submittedName>
        <fullName evidence="2">Uncharacterized protein</fullName>
    </submittedName>
</protein>
<reference evidence="2" key="1">
    <citation type="submission" date="2022-11" db="EMBL/GenBank/DDBJ databases">
        <authorList>
            <person name="Petersen C."/>
        </authorList>
    </citation>
    <scope>NUCLEOTIDE SEQUENCE</scope>
    <source>
        <strain evidence="2">IBT 22155</strain>
    </source>
</reference>
<comment type="caution">
    <text evidence="2">The sequence shown here is derived from an EMBL/GenBank/DDBJ whole genome shotgun (WGS) entry which is preliminary data.</text>
</comment>
<evidence type="ECO:0000313" key="3">
    <source>
        <dbReference type="Proteomes" id="UP001149079"/>
    </source>
</evidence>
<name>A0A9W9GVM9_9EURO</name>
<reference evidence="2" key="2">
    <citation type="journal article" date="2023" name="IMA Fungus">
        <title>Comparative genomic study of the Penicillium genus elucidates a diverse pangenome and 15 lateral gene transfer events.</title>
        <authorList>
            <person name="Petersen C."/>
            <person name="Sorensen T."/>
            <person name="Nielsen M.R."/>
            <person name="Sondergaard T.E."/>
            <person name="Sorensen J.L."/>
            <person name="Fitzpatrick D.A."/>
            <person name="Frisvad J.C."/>
            <person name="Nielsen K.L."/>
        </authorList>
    </citation>
    <scope>NUCLEOTIDE SEQUENCE</scope>
    <source>
        <strain evidence="2">IBT 22155</strain>
    </source>
</reference>
<keyword evidence="3" id="KW-1185">Reference proteome</keyword>
<dbReference type="OrthoDB" id="3000060at2759"/>
<organism evidence="2 3">
    <name type="scientific">Penicillium bovifimosum</name>
    <dbReference type="NCBI Taxonomy" id="126998"/>
    <lineage>
        <taxon>Eukaryota</taxon>
        <taxon>Fungi</taxon>
        <taxon>Dikarya</taxon>
        <taxon>Ascomycota</taxon>
        <taxon>Pezizomycotina</taxon>
        <taxon>Eurotiomycetes</taxon>
        <taxon>Eurotiomycetidae</taxon>
        <taxon>Eurotiales</taxon>
        <taxon>Aspergillaceae</taxon>
        <taxon>Penicillium</taxon>
    </lineage>
</organism>
<proteinExistence type="predicted"/>
<evidence type="ECO:0000256" key="1">
    <source>
        <dbReference type="SAM" id="MobiDB-lite"/>
    </source>
</evidence>
<evidence type="ECO:0000313" key="2">
    <source>
        <dbReference type="EMBL" id="KAJ5130783.1"/>
    </source>
</evidence>
<sequence>MSEMAGTTIKPDNSDDFYAVGCRTGTEQDLSSRQFLTHCPPDVPPRHRILALLGVTDIDNMAKPQEDGWFVSDFYLFHYLFSRPLPSQPQIWMTCEKPEDLVAKYQEYLHGSSRHTRRVVLDRARLPDISAAGNIRHVQRKDLVERYLSTLRAEAAEATRNQEHLMLLIFAHGTEAHGLEVGGSILEMKDLLRTLQGKSNVTLFSTSCYSGGWLVRPDLNNVQLQPAPPRLDTTALLSAGPKTVSLSWPASASAGRVSGSLAATALLNSFLDAEDEVAQNGYHPTYIQLAKSVYDHMKTMGLTGQKQEIYFSAENDEWEMSYQARLGLPLAAYRDKWSSLRQVPPSSEPSSSSEVAKTGGRRHKRLQFLAREYFAAKPGVDSASPNVSLHYCLRSILKGETYTKEKMDGLIETTAYRLGSMHEANYLKDQLGLDFPSIFEIDTFPGFIAETWDPEIHSKTWHLLLQRNIITKPIGIRFYSKPVQYLTIVLVKSSTSWEQIQELVEVMAAKKKGWYRFIYKAWLGNRVASDEGLMKNARAFKEAMSDTSHSS</sequence>
<feature type="region of interest" description="Disordered" evidence="1">
    <location>
        <begin position="341"/>
        <end position="361"/>
    </location>
</feature>